<keyword evidence="5 8" id="KW-0732">Signal</keyword>
<dbReference type="Pfam" id="PF13379">
    <property type="entry name" value="NMT1_2"/>
    <property type="match status" value="1"/>
</dbReference>
<comment type="subcellular location">
    <subcellularLocation>
        <location evidence="1">Endomembrane system</location>
    </subcellularLocation>
</comment>
<keyword evidence="6" id="KW-0472">Membrane</keyword>
<organism evidence="9 10">
    <name type="scientific">Peteryoungia desertarenae</name>
    <dbReference type="NCBI Taxonomy" id="1813451"/>
    <lineage>
        <taxon>Bacteria</taxon>
        <taxon>Pseudomonadati</taxon>
        <taxon>Pseudomonadota</taxon>
        <taxon>Alphaproteobacteria</taxon>
        <taxon>Hyphomicrobiales</taxon>
        <taxon>Rhizobiaceae</taxon>
        <taxon>Peteryoungia</taxon>
    </lineage>
</organism>
<comment type="similarity">
    <text evidence="7">Belongs to the CmpA/NrtA family.</text>
</comment>
<dbReference type="CDD" id="cd13553">
    <property type="entry name" value="PBP2_NrtA_CpmA_like"/>
    <property type="match status" value="1"/>
</dbReference>
<dbReference type="RefSeq" id="WP_138287663.1">
    <property type="nucleotide sequence ID" value="NZ_CP058351.1"/>
</dbReference>
<proteinExistence type="inferred from homology"/>
<evidence type="ECO:0000256" key="5">
    <source>
        <dbReference type="ARBA" id="ARBA00022729"/>
    </source>
</evidence>
<reference evidence="9 10" key="1">
    <citation type="submission" date="2020-06" db="EMBL/GenBank/DDBJ databases">
        <title>Genome sequence of Rhizobium sp strain ADMK78.</title>
        <authorList>
            <person name="Rahi P."/>
        </authorList>
    </citation>
    <scope>NUCLEOTIDE SEQUENCE [LARGE SCALE GENOMIC DNA]</scope>
    <source>
        <strain evidence="9 10">ADMK78</strain>
        <plasmid evidence="9 10">pPRADMK78_01</plasmid>
    </source>
</reference>
<keyword evidence="9" id="KW-0614">Plasmid</keyword>
<evidence type="ECO:0000256" key="2">
    <source>
        <dbReference type="ARBA" id="ARBA00022448"/>
    </source>
</evidence>
<dbReference type="EMBL" id="CP058351">
    <property type="protein sequence ID" value="QLF71905.1"/>
    <property type="molecule type" value="Genomic_DNA"/>
</dbReference>
<dbReference type="SUPFAM" id="SSF53850">
    <property type="entry name" value="Periplasmic binding protein-like II"/>
    <property type="match status" value="1"/>
</dbReference>
<evidence type="ECO:0000256" key="4">
    <source>
        <dbReference type="ARBA" id="ARBA00022519"/>
    </source>
</evidence>
<keyword evidence="10" id="KW-1185">Reference proteome</keyword>
<name>A0ABX6QUJ3_9HYPH</name>
<evidence type="ECO:0000256" key="8">
    <source>
        <dbReference type="SAM" id="SignalP"/>
    </source>
</evidence>
<dbReference type="PANTHER" id="PTHR30024">
    <property type="entry name" value="ALIPHATIC SULFONATES-BINDING PROTEIN-RELATED"/>
    <property type="match status" value="1"/>
</dbReference>
<keyword evidence="4" id="KW-0997">Cell inner membrane</keyword>
<feature type="chain" id="PRO_5046051579" evidence="8">
    <location>
        <begin position="37"/>
        <end position="429"/>
    </location>
</feature>
<dbReference type="InterPro" id="IPR006311">
    <property type="entry name" value="TAT_signal"/>
</dbReference>
<dbReference type="PROSITE" id="PS51318">
    <property type="entry name" value="TAT"/>
    <property type="match status" value="1"/>
</dbReference>
<evidence type="ECO:0000256" key="7">
    <source>
        <dbReference type="ARBA" id="ARBA00024031"/>
    </source>
</evidence>
<keyword evidence="2" id="KW-0813">Transport</keyword>
<dbReference type="Proteomes" id="UP000308530">
    <property type="component" value="Plasmid pPRADMK78_01"/>
</dbReference>
<evidence type="ECO:0000313" key="9">
    <source>
        <dbReference type="EMBL" id="QLF71905.1"/>
    </source>
</evidence>
<evidence type="ECO:0000256" key="1">
    <source>
        <dbReference type="ARBA" id="ARBA00004308"/>
    </source>
</evidence>
<dbReference type="Gene3D" id="3.40.190.10">
    <property type="entry name" value="Periplasmic binding protein-like II"/>
    <property type="match status" value="2"/>
</dbReference>
<dbReference type="InterPro" id="IPR019546">
    <property type="entry name" value="TAT_signal_bac_arc"/>
</dbReference>
<feature type="signal peptide" evidence="8">
    <location>
        <begin position="1"/>
        <end position="36"/>
    </location>
</feature>
<dbReference type="InterPro" id="IPR044527">
    <property type="entry name" value="NrtA/CpmA_ABC-bd_dom"/>
</dbReference>
<evidence type="ECO:0000256" key="6">
    <source>
        <dbReference type="ARBA" id="ARBA00023136"/>
    </source>
</evidence>
<sequence length="429" mass="47083">MIRNNSSITRRQVLKTSAAAALVGAVKTAFPSGAFAQGAGPETTKAVLGFIALTDAAPLFVAKEKGIFAKYGMPDVEVVKQASWGTTRDNVVLGSEGNGIDGGHILTPMPYLITAGTVTQNNQPTPMSILARLNLDGQCISVGQEYIDLKLGVDTAPFKTALEAKKASGKEVKAAMTFPGGTHDLWIRYWLAAGGIDPDADIQTIVVPPAQMVANMKVGTMDCFCVCEPWNEQLINQKIGYTALTTGELWNNHPEKAFALRTDYVEKYPKATMALLMAVMEAQMWCEDMANREEVAEICARRNWINAPFNDVVDRMKGKFDYGTGKVVESSPHIMKYWANNASYPYQSHDLWFLTENVRWGKLPADMDMKALISKVNREDLWREAATTLGVSDIPTSTSRGIETFFDGKVFDPENPEAYLKSLGITRMA</sequence>
<dbReference type="PANTHER" id="PTHR30024:SF7">
    <property type="entry name" value="NITRATE_NITRITE BINDING PROTEIN NRTA"/>
    <property type="match status" value="1"/>
</dbReference>
<geneLocation type="plasmid" evidence="9 10">
    <name>pPRADMK78_01</name>
</geneLocation>
<evidence type="ECO:0000313" key="10">
    <source>
        <dbReference type="Proteomes" id="UP000308530"/>
    </source>
</evidence>
<accession>A0ABX6QUJ3</accession>
<gene>
    <name evidence="9" type="ORF">FE840_020100</name>
</gene>
<evidence type="ECO:0000256" key="3">
    <source>
        <dbReference type="ARBA" id="ARBA00022475"/>
    </source>
</evidence>
<protein>
    <submittedName>
        <fullName evidence="9">ABC transporter substrate-binding protein</fullName>
    </submittedName>
</protein>
<keyword evidence="3" id="KW-1003">Cell membrane</keyword>
<dbReference type="NCBIfam" id="TIGR01409">
    <property type="entry name" value="TAT_signal_seq"/>
    <property type="match status" value="1"/>
</dbReference>